<evidence type="ECO:0000313" key="1">
    <source>
        <dbReference type="EMBL" id="ESA01866.1"/>
    </source>
</evidence>
<accession>U9TES1</accession>
<organism evidence="1">
    <name type="scientific">Rhizophagus irregularis (strain DAOM 181602 / DAOM 197198 / MUCL 43194)</name>
    <name type="common">Arbuscular mycorrhizal fungus</name>
    <name type="synonym">Glomus intraradices</name>
    <dbReference type="NCBI Taxonomy" id="747089"/>
    <lineage>
        <taxon>Eukaryota</taxon>
        <taxon>Fungi</taxon>
        <taxon>Fungi incertae sedis</taxon>
        <taxon>Mucoromycota</taxon>
        <taxon>Glomeromycotina</taxon>
        <taxon>Glomeromycetes</taxon>
        <taxon>Glomerales</taxon>
        <taxon>Glomeraceae</taxon>
        <taxon>Rhizophagus</taxon>
    </lineage>
</organism>
<gene>
    <name evidence="1" type="ORF">GLOINDRAFT_756</name>
</gene>
<dbReference type="AlphaFoldDB" id="U9TES1"/>
<evidence type="ECO:0008006" key="2">
    <source>
        <dbReference type="Google" id="ProtNLM"/>
    </source>
</evidence>
<protein>
    <recommendedName>
        <fullName evidence="2">Reverse transcriptase domain-containing protein</fullName>
    </recommendedName>
</protein>
<name>U9TES1_RHIID</name>
<dbReference type="EMBL" id="KI296151">
    <property type="protein sequence ID" value="ESA01866.1"/>
    <property type="molecule type" value="Genomic_DNA"/>
</dbReference>
<sequence>MQDPYCLTSPLAPASLSSSPSLTNSLQINNLVFMDDSTLISSSKSGMESMLSITEEFYCFNNTFANNNKYVLATNAISSVQDLSPVTFTLQTSSSFHFLGV</sequence>
<reference evidence="1" key="1">
    <citation type="submission" date="2013-07" db="EMBL/GenBank/DDBJ databases">
        <title>The genome of an arbuscular mycorrhizal fungus provides insights into the evolution of the oldest plant symbiosis.</title>
        <authorList>
            <consortium name="DOE Joint Genome Institute"/>
            <person name="Tisserant E."/>
            <person name="Malbreil M."/>
            <person name="Kuo A."/>
            <person name="Kohler A."/>
            <person name="Symeonidi A."/>
            <person name="Balestrini R."/>
            <person name="Charron P."/>
            <person name="Duensing N."/>
            <person name="Frei-dit-Frey N."/>
            <person name="Gianinazzi-Pearson V."/>
            <person name="Gilbert B."/>
            <person name="Handa Y."/>
            <person name="Hijri M."/>
            <person name="Kaul R."/>
            <person name="Kawaguchi M."/>
            <person name="Krajinski F."/>
            <person name="Lammers P."/>
            <person name="Lapierre D."/>
            <person name="Masclaux F.G."/>
            <person name="Murat C."/>
            <person name="Morin E."/>
            <person name="Ndikumana S."/>
            <person name="Pagni M."/>
            <person name="Petitpierre D."/>
            <person name="Requena N."/>
            <person name="Rosikiewicz P."/>
            <person name="Riley R."/>
            <person name="Saito K."/>
            <person name="San Clemente H."/>
            <person name="Shapiro H."/>
            <person name="van Tuinen D."/>
            <person name="Becard G."/>
            <person name="Bonfante P."/>
            <person name="Paszkowski U."/>
            <person name="Shachar-Hill Y."/>
            <person name="Young J.P."/>
            <person name="Sanders I.R."/>
            <person name="Henrissat B."/>
            <person name="Rensing S.A."/>
            <person name="Grigoriev I.V."/>
            <person name="Corradi N."/>
            <person name="Roux C."/>
            <person name="Martin F."/>
        </authorList>
    </citation>
    <scope>NUCLEOTIDE SEQUENCE</scope>
    <source>
        <strain evidence="1">DAOM 197198</strain>
    </source>
</reference>
<proteinExistence type="predicted"/>
<dbReference type="HOGENOM" id="CLU_180243_0_0_1"/>